<keyword evidence="2" id="KW-1185">Reference proteome</keyword>
<evidence type="ECO:0000313" key="2">
    <source>
        <dbReference type="Proteomes" id="UP000002208"/>
    </source>
</evidence>
<dbReference type="Proteomes" id="UP000002208">
    <property type="component" value="Chromosome"/>
</dbReference>
<dbReference type="GO" id="GO:0016874">
    <property type="term" value="F:ligase activity"/>
    <property type="evidence" value="ECO:0007669"/>
    <property type="project" value="UniProtKB-KW"/>
</dbReference>
<dbReference type="STRING" id="546414.Deide_07578"/>
<dbReference type="HOGENOM" id="CLU_3433999_0_0_0"/>
<protein>
    <submittedName>
        <fullName evidence="1">Putative Tryptophan--tRNA ligase 2 gene leader peptide</fullName>
    </submittedName>
</protein>
<dbReference type="EMBL" id="CP001114">
    <property type="protein sequence ID" value="AHX26496.1"/>
    <property type="molecule type" value="Genomic_DNA"/>
</dbReference>
<keyword evidence="1" id="KW-0436">Ligase</keyword>
<gene>
    <name evidence="1" type="ordered locus">Deide_07578</name>
</gene>
<name>X5HLC9_DEIDV</name>
<evidence type="ECO:0000313" key="1">
    <source>
        <dbReference type="EMBL" id="AHX26496.1"/>
    </source>
</evidence>
<sequence length="15" mass="1773">MTRQVQGWWWPGSPG</sequence>
<reference evidence="1 2" key="1">
    <citation type="journal article" date="2009" name="PLoS Genet.">
        <title>Alliance of proteomics and genomics to unravel the specificities of Sahara bacterium Deinococcus deserti.</title>
        <authorList>
            <person name="de Groot A."/>
            <person name="Dulermo R."/>
            <person name="Ortet P."/>
            <person name="Blanchard L."/>
            <person name="Guerin P."/>
            <person name="Fernandez B."/>
            <person name="Vacherie B."/>
            <person name="Dossat C."/>
            <person name="Jolivet E."/>
            <person name="Siguier P."/>
            <person name="Chandler M."/>
            <person name="Barakat M."/>
            <person name="Dedieu A."/>
            <person name="Barbe V."/>
            <person name="Heulin T."/>
            <person name="Sommer S."/>
            <person name="Achouak W."/>
            <person name="Armengaud J."/>
        </authorList>
    </citation>
    <scope>NUCLEOTIDE SEQUENCE [LARGE SCALE GENOMIC DNA]</scope>
    <source>
        <strain evidence="2">DSM 17065 / CIP 109153 / LMG 22923 / VCD115</strain>
    </source>
</reference>
<accession>X5HLC9</accession>
<proteinExistence type="predicted"/>
<dbReference type="KEGG" id="ddr:Deide_07578"/>
<organism evidence="1 2">
    <name type="scientific">Deinococcus deserti (strain DSM 17065 / CIP 109153 / LMG 22923 / VCD115)</name>
    <dbReference type="NCBI Taxonomy" id="546414"/>
    <lineage>
        <taxon>Bacteria</taxon>
        <taxon>Thermotogati</taxon>
        <taxon>Deinococcota</taxon>
        <taxon>Deinococci</taxon>
        <taxon>Deinococcales</taxon>
        <taxon>Deinococcaceae</taxon>
        <taxon>Deinococcus</taxon>
    </lineage>
</organism>